<dbReference type="EMBL" id="UINC01153020">
    <property type="protein sequence ID" value="SVD47500.1"/>
    <property type="molecule type" value="Genomic_DNA"/>
</dbReference>
<evidence type="ECO:0000259" key="3">
    <source>
        <dbReference type="Pfam" id="PF00884"/>
    </source>
</evidence>
<feature type="domain" description="Sulfatase N-terminal" evidence="3">
    <location>
        <begin position="2"/>
        <end position="242"/>
    </location>
</feature>
<dbReference type="AlphaFoldDB" id="A0A382VMB1"/>
<gene>
    <name evidence="4" type="ORF">METZ01_LOCUS400354</name>
</gene>
<proteinExistence type="inferred from homology"/>
<accession>A0A382VMB1</accession>
<protein>
    <recommendedName>
        <fullName evidence="3">Sulfatase N-terminal domain-containing protein</fullName>
    </recommendedName>
</protein>
<comment type="similarity">
    <text evidence="1">Belongs to the sulfatase family.</text>
</comment>
<evidence type="ECO:0000256" key="2">
    <source>
        <dbReference type="ARBA" id="ARBA00022801"/>
    </source>
</evidence>
<dbReference type="InterPro" id="IPR017850">
    <property type="entry name" value="Alkaline_phosphatase_core_sf"/>
</dbReference>
<dbReference type="SUPFAM" id="SSF53649">
    <property type="entry name" value="Alkaline phosphatase-like"/>
    <property type="match status" value="1"/>
</dbReference>
<dbReference type="Gene3D" id="3.40.720.10">
    <property type="entry name" value="Alkaline Phosphatase, subunit A"/>
    <property type="match status" value="1"/>
</dbReference>
<organism evidence="4">
    <name type="scientific">marine metagenome</name>
    <dbReference type="NCBI Taxonomy" id="408172"/>
    <lineage>
        <taxon>unclassified sequences</taxon>
        <taxon>metagenomes</taxon>
        <taxon>ecological metagenomes</taxon>
    </lineage>
</organism>
<evidence type="ECO:0000313" key="4">
    <source>
        <dbReference type="EMBL" id="SVD47500.1"/>
    </source>
</evidence>
<dbReference type="PANTHER" id="PTHR42693:SF53">
    <property type="entry name" value="ENDO-4-O-SULFATASE"/>
    <property type="match status" value="1"/>
</dbReference>
<dbReference type="InterPro" id="IPR000917">
    <property type="entry name" value="Sulfatase_N"/>
</dbReference>
<reference evidence="4" key="1">
    <citation type="submission" date="2018-05" db="EMBL/GenBank/DDBJ databases">
        <authorList>
            <person name="Lanie J.A."/>
            <person name="Ng W.-L."/>
            <person name="Kazmierczak K.M."/>
            <person name="Andrzejewski T.M."/>
            <person name="Davidsen T.M."/>
            <person name="Wayne K.J."/>
            <person name="Tettelin H."/>
            <person name="Glass J.I."/>
            <person name="Rusch D."/>
            <person name="Podicherti R."/>
            <person name="Tsui H.-C.T."/>
            <person name="Winkler M.E."/>
        </authorList>
    </citation>
    <scope>NUCLEOTIDE SEQUENCE</scope>
</reference>
<feature type="non-terminal residue" evidence="4">
    <location>
        <position position="1"/>
    </location>
</feature>
<dbReference type="GO" id="GO:0004065">
    <property type="term" value="F:arylsulfatase activity"/>
    <property type="evidence" value="ECO:0007669"/>
    <property type="project" value="TreeGrafter"/>
</dbReference>
<feature type="non-terminal residue" evidence="4">
    <location>
        <position position="284"/>
    </location>
</feature>
<name>A0A382VMB1_9ZZZZ</name>
<evidence type="ECO:0000256" key="1">
    <source>
        <dbReference type="ARBA" id="ARBA00008779"/>
    </source>
</evidence>
<keyword evidence="2" id="KW-0378">Hydrolase</keyword>
<dbReference type="PANTHER" id="PTHR42693">
    <property type="entry name" value="ARYLSULFATASE FAMILY MEMBER"/>
    <property type="match status" value="1"/>
</dbReference>
<dbReference type="InterPro" id="IPR050738">
    <property type="entry name" value="Sulfatase"/>
</dbReference>
<sequence>TDYLSEDGYVCGLSGKWHLGHSMKPQKSFDMWFPCQFGGGPYYAAPMIKDGEPYVETSGYITDIMTDKALDFIDEHASKRPFYLSVHYTAPHSPLIDNHPRELVDSYNACEFPSIPRIPLRDAATWKPFPEPETEEWKESLKGYFASITAVDMNVGRIFEKLKDQSIADNTLVIFTSDNGFSCGHHGFWGKGNGTYPMNMYDNSIKVPAIFWHPGRIPAGAVTDIMVSQYDFMHTVLDYAGIEADLQDREQLPGRSFADALHGIEGAGDDMVVVFDEYGPVRMI</sequence>
<dbReference type="Pfam" id="PF00884">
    <property type="entry name" value="Sulfatase"/>
    <property type="match status" value="1"/>
</dbReference>